<dbReference type="Gene3D" id="3.30.565.10">
    <property type="entry name" value="Histidine kinase-like ATPase, C-terminal domain"/>
    <property type="match status" value="1"/>
</dbReference>
<protein>
    <recommendedName>
        <fullName evidence="2">histidine kinase</fullName>
        <ecNumber evidence="2">2.7.13.3</ecNumber>
    </recommendedName>
</protein>
<dbReference type="Pfam" id="PF02518">
    <property type="entry name" value="HATPase_c"/>
    <property type="match status" value="1"/>
</dbReference>
<feature type="transmembrane region" description="Helical" evidence="7">
    <location>
        <begin position="12"/>
        <end position="34"/>
    </location>
</feature>
<evidence type="ECO:0000256" key="4">
    <source>
        <dbReference type="ARBA" id="ARBA00022679"/>
    </source>
</evidence>
<keyword evidence="9" id="KW-0067">ATP-binding</keyword>
<evidence type="ECO:0000256" key="1">
    <source>
        <dbReference type="ARBA" id="ARBA00000085"/>
    </source>
</evidence>
<keyword evidence="4" id="KW-0808">Transferase</keyword>
<dbReference type="RefSeq" id="WP_255925303.1">
    <property type="nucleotide sequence ID" value="NZ_JANFNH010000002.1"/>
</dbReference>
<dbReference type="SUPFAM" id="SSF55874">
    <property type="entry name" value="ATPase domain of HSP90 chaperone/DNA topoisomerase II/histidine kinase"/>
    <property type="match status" value="1"/>
</dbReference>
<organism evidence="9 10">
    <name type="scientific">Streptantibioticus rubrisoli</name>
    <dbReference type="NCBI Taxonomy" id="1387313"/>
    <lineage>
        <taxon>Bacteria</taxon>
        <taxon>Bacillati</taxon>
        <taxon>Actinomycetota</taxon>
        <taxon>Actinomycetes</taxon>
        <taxon>Kitasatosporales</taxon>
        <taxon>Streptomycetaceae</taxon>
        <taxon>Streptantibioticus</taxon>
    </lineage>
</organism>
<dbReference type="InterPro" id="IPR036890">
    <property type="entry name" value="HATPase_C_sf"/>
</dbReference>
<dbReference type="PANTHER" id="PTHR45436">
    <property type="entry name" value="SENSOR HISTIDINE KINASE YKOH"/>
    <property type="match status" value="1"/>
</dbReference>
<keyword evidence="5" id="KW-0418">Kinase</keyword>
<comment type="caution">
    <text evidence="9">The sequence shown here is derived from an EMBL/GenBank/DDBJ whole genome shotgun (WGS) entry which is preliminary data.</text>
</comment>
<sequence length="743" mass="79184">MRLRLGGPTIRTRMIGLALVPVISLMGLWSFAMLSMTSDLRALIRLEGVYDHFGTPVDTATGQIQIERRDAAEYLASRGAGGTLAALTAQQHATDEAVRAMRTAITDPGRRGDLTVAQRDRLADMLRATDQLDPLRRRVAARQLSWSQAIDAYTAMVEPSFQVESALTALQAGQLAREAQTVIELVRDREFVSREDAMGTAARAAGGFTADQYRAFADTVAARRVFFQTYVAALPSDSQALFEGFARSRAYTALVGAEDAVLRGGPHGLPRVAGWRATMDDAVHGYMLTCSDAARNSAAHGRSFAESQLVRAGIAGGVGLLAVGGSVWFSVRTGRRISGRLVSLRDAADRLASRQLPDVVRRLGTGEPVDAMAEAPELSFGRDEIGQVGRAFNEARRAAIEAAVEQARMRRGVSAVFLNIARRSQALVHRQLKLVDAMERRTTDPDELADLFRVDHLTTRMRRHAEGLIILSGAAPGRMWRKPVPVVEVVGAAVGEVEEYERVVVPPMAKVGIAAEAVADVIHLVAELVENATSFSPPHTEVTMRASHAAHGFVLEIDDCGLGMEAEELAEANRTLSGTQDFDLAQTERLGLFVVSRLARRHGIEVTLCRSPYGGCTAVVLLPTAVLAEPEQGGGAAAASAAALPARDRQVPATAPAAQAPVTAAQSSSGLPRRVRQASLTAQLSGQPPTAAVDTGDEVSPEQLGAIFGSFQRGLARGRAAGTDEPPGRAAPDATETEEGNAR</sequence>
<dbReference type="EMBL" id="JANFNH010000002">
    <property type="protein sequence ID" value="MCQ4041339.1"/>
    <property type="molecule type" value="Genomic_DNA"/>
</dbReference>
<feature type="compositionally biased region" description="Low complexity" evidence="6">
    <location>
        <begin position="650"/>
        <end position="669"/>
    </location>
</feature>
<feature type="region of interest" description="Disordered" evidence="6">
    <location>
        <begin position="650"/>
        <end position="743"/>
    </location>
</feature>
<keyword evidence="7" id="KW-1133">Transmembrane helix</keyword>
<evidence type="ECO:0000256" key="7">
    <source>
        <dbReference type="SAM" id="Phobius"/>
    </source>
</evidence>
<name>A0ABT1P7I1_9ACTN</name>
<dbReference type="InterPro" id="IPR013587">
    <property type="entry name" value="Nitrate/nitrite_sensing"/>
</dbReference>
<accession>A0ABT1P7I1</accession>
<comment type="catalytic activity">
    <reaction evidence="1">
        <text>ATP + protein L-histidine = ADP + protein N-phospho-L-histidine.</text>
        <dbReference type="EC" id="2.7.13.3"/>
    </reaction>
</comment>
<dbReference type="GO" id="GO:0005524">
    <property type="term" value="F:ATP binding"/>
    <property type="evidence" value="ECO:0007669"/>
    <property type="project" value="UniProtKB-KW"/>
</dbReference>
<dbReference type="InterPro" id="IPR010910">
    <property type="entry name" value="Nitrate/nitrite_sensing_bac"/>
</dbReference>
<evidence type="ECO:0000256" key="6">
    <source>
        <dbReference type="SAM" id="MobiDB-lite"/>
    </source>
</evidence>
<dbReference type="Pfam" id="PF08376">
    <property type="entry name" value="NIT"/>
    <property type="match status" value="1"/>
</dbReference>
<keyword evidence="9" id="KW-0547">Nucleotide-binding</keyword>
<keyword evidence="3" id="KW-0597">Phosphoprotein</keyword>
<evidence type="ECO:0000256" key="3">
    <source>
        <dbReference type="ARBA" id="ARBA00022553"/>
    </source>
</evidence>
<dbReference type="PROSITE" id="PS50906">
    <property type="entry name" value="NIT"/>
    <property type="match status" value="1"/>
</dbReference>
<evidence type="ECO:0000256" key="2">
    <source>
        <dbReference type="ARBA" id="ARBA00012438"/>
    </source>
</evidence>
<feature type="domain" description="NIT" evidence="8">
    <location>
        <begin position="55"/>
        <end position="304"/>
    </location>
</feature>
<dbReference type="Gene3D" id="6.10.340.10">
    <property type="match status" value="1"/>
</dbReference>
<proteinExistence type="predicted"/>
<dbReference type="Proteomes" id="UP001206206">
    <property type="component" value="Unassembled WGS sequence"/>
</dbReference>
<dbReference type="InterPro" id="IPR003594">
    <property type="entry name" value="HATPase_dom"/>
</dbReference>
<feature type="compositionally biased region" description="Polar residues" evidence="6">
    <location>
        <begin position="678"/>
        <end position="688"/>
    </location>
</feature>
<gene>
    <name evidence="9" type="ORF">NON19_04665</name>
</gene>
<evidence type="ECO:0000313" key="9">
    <source>
        <dbReference type="EMBL" id="MCQ4041339.1"/>
    </source>
</evidence>
<reference evidence="9 10" key="1">
    <citation type="submission" date="2022-06" db="EMBL/GenBank/DDBJ databases">
        <title>Draft genome sequence of type strain Streptomyces rubrisoli DSM 42083.</title>
        <authorList>
            <person name="Duangmal K."/>
            <person name="Klaysubun C."/>
        </authorList>
    </citation>
    <scope>NUCLEOTIDE SEQUENCE [LARGE SCALE GENOMIC DNA]</scope>
    <source>
        <strain evidence="9 10">DSM 42083</strain>
    </source>
</reference>
<dbReference type="EC" id="2.7.13.3" evidence="2"/>
<keyword evidence="7" id="KW-0472">Membrane</keyword>
<evidence type="ECO:0000313" key="10">
    <source>
        <dbReference type="Proteomes" id="UP001206206"/>
    </source>
</evidence>
<dbReference type="InterPro" id="IPR050428">
    <property type="entry name" value="TCS_sensor_his_kinase"/>
</dbReference>
<dbReference type="PANTHER" id="PTHR45436:SF5">
    <property type="entry name" value="SENSOR HISTIDINE KINASE TRCS"/>
    <property type="match status" value="1"/>
</dbReference>
<evidence type="ECO:0000256" key="5">
    <source>
        <dbReference type="ARBA" id="ARBA00022777"/>
    </source>
</evidence>
<dbReference type="SMART" id="SM00387">
    <property type="entry name" value="HATPase_c"/>
    <property type="match status" value="1"/>
</dbReference>
<keyword evidence="10" id="KW-1185">Reference proteome</keyword>
<evidence type="ECO:0000259" key="8">
    <source>
        <dbReference type="PROSITE" id="PS50906"/>
    </source>
</evidence>
<keyword evidence="7" id="KW-0812">Transmembrane</keyword>